<feature type="transmembrane region" description="Helical" evidence="2">
    <location>
        <begin position="1128"/>
        <end position="1149"/>
    </location>
</feature>
<evidence type="ECO:0000256" key="1">
    <source>
        <dbReference type="SAM" id="MobiDB-lite"/>
    </source>
</evidence>
<feature type="transmembrane region" description="Helical" evidence="2">
    <location>
        <begin position="108"/>
        <end position="131"/>
    </location>
</feature>
<feature type="transmembrane region" description="Helical" evidence="2">
    <location>
        <begin position="764"/>
        <end position="786"/>
    </location>
</feature>
<evidence type="ECO:0000256" key="2">
    <source>
        <dbReference type="SAM" id="Phobius"/>
    </source>
</evidence>
<sequence length="1249" mass="139818">MSSWETTALRLQGNVAAASTPNSSHKSLPPLPRQKTKTRTVTGVKEVTEEDESTRTQGWKPLSLSTPILLAVIALTILLAVAVETLAQRSAAQGGLALSPSLKEMPQYARFGYLYAPTIIAVLYSMIWSWIDLDVKRMQPWFELSKKEGATAENSLFLDYQYEFVGLVPFKAAKHRHWPVFFGGTAMVMVFWLLTPLQSALLGTDVVTQIKTANIGIRSQLLPLGEQASRLDPEFLNNGYAVRWLDQPYPPFMTANYALLPFHVDEDLAPSGVNSNLTAETTKLSTELNCWPADVYKEYERPDTGREFLDGQGCNATLNMPTSLNFAMYYVGFYSNPYSDYALGSPSCPRTHNSTHQFLAVWVQGEKEPEERIPNYNITGIYCLPTYYKQRVLAKVKSTTYEPDHDAVEILSPKEILTEKEFNSTAFEYLLANGVGENLPLRDFPFTTVVEQHPRLNGTGLHLPVSNMVGYALAGRNISTAEYGSPEFLGKVYNEAHQYLFSLAVNQLLVNETRMSNHTATVDFQLTAVVVSRLFATCVECVLAVIALFTASILWCCRTSPSNLPMNPSSITRYIDIFRNSPELLESFSSMDNADEKSLFEDFRQDNVKLLLHDESKKTQVLIEKFIQRSADSRNKSHDSPKGYYDPVRPLALRRESGLLFVLSLAGAIAGLSYLKQQEKALNGLYRPSQNFEVLQLLENYIPTAFATLVEPFWVLLNRLLCALQPFRDLWKGKAEVSSTIDATYTSIPPQLVLWRAIKLKHMILALLCVMALLANLLAVGLGSLFNEAPMIAGYPEDLIPAYAQKFDDHSVKVFDQFLRSNVITTTLYQDQFYIAMANMSSGTTLPAWVSKDYYFHRHKIDSSKSSRSEDVYNFQARGYGARANCTPLPASRLPVPTGSSLDTASAFANVTEDQCPELIGYMNPVLRDTMIDRSNGRSAVEYCGTIGAHSGAQACGRSLVMAWGRMPKAEDVNSTLDASFMTCRPVFETAMFNLTIDMEGRVISYNRTSKLEPTLGYSESEAHSDRIFQVTNHYWNQFNTQFHNDTIARDWMSYLLMISTNGSRSVIDPQRSVPDPKDLLPYVEDIYRRVFAIMLSLNEQLFDNDEVDGPTVAIRATQETRIFMEDASFIITITILAINTVVAVLFYSRAVPFVLPRMPTTIGSVLAYVASSRLVTPAFSLVPGNSTRTVSFGRYVGRDKDAHIGIEMDPHVVPVDPRSLRTKKSYVSRLLSRKKKSQDPDVSGGTWL</sequence>
<keyword evidence="2" id="KW-1133">Transmembrane helix</keyword>
<dbReference type="PANTHER" id="PTHR37544:SF3">
    <property type="entry name" value="SPRAY"/>
    <property type="match status" value="1"/>
</dbReference>
<name>A0ABQ8RIY9_FUSEQ</name>
<feature type="transmembrane region" description="Helical" evidence="2">
    <location>
        <begin position="68"/>
        <end position="87"/>
    </location>
</feature>
<dbReference type="Pfam" id="PF11915">
    <property type="entry name" value="DUF3433"/>
    <property type="match status" value="2"/>
</dbReference>
<dbReference type="EMBL" id="JAOQBH010000005">
    <property type="protein sequence ID" value="KAJ4136217.1"/>
    <property type="molecule type" value="Genomic_DNA"/>
</dbReference>
<organism evidence="3 4">
    <name type="scientific">Fusarium equiseti</name>
    <name type="common">Fusarium scirpi</name>
    <dbReference type="NCBI Taxonomy" id="61235"/>
    <lineage>
        <taxon>Eukaryota</taxon>
        <taxon>Fungi</taxon>
        <taxon>Dikarya</taxon>
        <taxon>Ascomycota</taxon>
        <taxon>Pezizomycotina</taxon>
        <taxon>Sordariomycetes</taxon>
        <taxon>Hypocreomycetidae</taxon>
        <taxon>Hypocreales</taxon>
        <taxon>Nectriaceae</taxon>
        <taxon>Fusarium</taxon>
        <taxon>Fusarium incarnatum-equiseti species complex</taxon>
    </lineage>
</organism>
<keyword evidence="4" id="KW-1185">Reference proteome</keyword>
<keyword evidence="2" id="KW-0812">Transmembrane</keyword>
<feature type="compositionally biased region" description="Polar residues" evidence="1">
    <location>
        <begin position="17"/>
        <end position="26"/>
    </location>
</feature>
<feature type="transmembrane region" description="Helical" evidence="2">
    <location>
        <begin position="657"/>
        <end position="675"/>
    </location>
</feature>
<feature type="region of interest" description="Disordered" evidence="1">
    <location>
        <begin position="1"/>
        <end position="42"/>
    </location>
</feature>
<keyword evidence="2" id="KW-0472">Membrane</keyword>
<accession>A0ABQ8RIY9</accession>
<evidence type="ECO:0000313" key="4">
    <source>
        <dbReference type="Proteomes" id="UP001152024"/>
    </source>
</evidence>
<reference evidence="3" key="1">
    <citation type="submission" date="2022-09" db="EMBL/GenBank/DDBJ databases">
        <title>Fusarium specimens isolated from Avocado Roots.</title>
        <authorList>
            <person name="Stajich J."/>
            <person name="Roper C."/>
            <person name="Heimlech-Rivalta G."/>
        </authorList>
    </citation>
    <scope>NUCLEOTIDE SEQUENCE</scope>
    <source>
        <strain evidence="3">CF00095</strain>
    </source>
</reference>
<gene>
    <name evidence="3" type="ORF">NW768_003825</name>
</gene>
<protein>
    <submittedName>
        <fullName evidence="3">Uncharacterized protein</fullName>
    </submittedName>
</protein>
<dbReference type="PANTHER" id="PTHR37544">
    <property type="entry name" value="SPRAY-RELATED"/>
    <property type="match status" value="1"/>
</dbReference>
<feature type="transmembrane region" description="Helical" evidence="2">
    <location>
        <begin position="177"/>
        <end position="194"/>
    </location>
</feature>
<evidence type="ECO:0000313" key="3">
    <source>
        <dbReference type="EMBL" id="KAJ4136217.1"/>
    </source>
</evidence>
<dbReference type="Proteomes" id="UP001152024">
    <property type="component" value="Unassembled WGS sequence"/>
</dbReference>
<proteinExistence type="predicted"/>
<comment type="caution">
    <text evidence="3">The sequence shown here is derived from an EMBL/GenBank/DDBJ whole genome shotgun (WGS) entry which is preliminary data.</text>
</comment>
<dbReference type="InterPro" id="IPR021840">
    <property type="entry name" value="DUF3433"/>
</dbReference>